<dbReference type="PROSITE" id="PS50943">
    <property type="entry name" value="HTH_CROC1"/>
    <property type="match status" value="1"/>
</dbReference>
<dbReference type="SMART" id="SM00530">
    <property type="entry name" value="HTH_XRE"/>
    <property type="match status" value="1"/>
</dbReference>
<dbReference type="SUPFAM" id="SSF47413">
    <property type="entry name" value="lambda repressor-like DNA-binding domains"/>
    <property type="match status" value="1"/>
</dbReference>
<dbReference type="AlphaFoldDB" id="A0A4V0YZY0"/>
<dbReference type="Gene3D" id="1.10.260.40">
    <property type="entry name" value="lambda repressor-like DNA-binding domains"/>
    <property type="match status" value="1"/>
</dbReference>
<protein>
    <submittedName>
        <fullName evidence="2">XRE family transcriptional regulator</fullName>
    </submittedName>
</protein>
<dbReference type="GO" id="GO:0003677">
    <property type="term" value="F:DNA binding"/>
    <property type="evidence" value="ECO:0007669"/>
    <property type="project" value="InterPro"/>
</dbReference>
<proteinExistence type="predicted"/>
<dbReference type="InterPro" id="IPR041413">
    <property type="entry name" value="MLTR_LBD"/>
</dbReference>
<dbReference type="Gene3D" id="3.30.450.180">
    <property type="match status" value="1"/>
</dbReference>
<dbReference type="Proteomes" id="UP000290365">
    <property type="component" value="Chromosome"/>
</dbReference>
<dbReference type="Pfam" id="PF13560">
    <property type="entry name" value="HTH_31"/>
    <property type="match status" value="1"/>
</dbReference>
<dbReference type="PANTHER" id="PTHR35010">
    <property type="entry name" value="BLL4672 PROTEIN-RELATED"/>
    <property type="match status" value="1"/>
</dbReference>
<evidence type="ECO:0000313" key="2">
    <source>
        <dbReference type="EMBL" id="QBD81291.1"/>
    </source>
</evidence>
<dbReference type="EMBL" id="CP035758">
    <property type="protein sequence ID" value="QBD81291.1"/>
    <property type="molecule type" value="Genomic_DNA"/>
</dbReference>
<feature type="domain" description="HTH cro/C1-type" evidence="1">
    <location>
        <begin position="41"/>
        <end position="88"/>
    </location>
</feature>
<accession>A0A4V0YZY0</accession>
<reference evidence="2 3" key="1">
    <citation type="submission" date="2019-01" db="EMBL/GenBank/DDBJ databases">
        <title>Ktedonosporobacter rubrisoli SCAWS-G2.</title>
        <authorList>
            <person name="Huang Y."/>
            <person name="Yan B."/>
        </authorList>
    </citation>
    <scope>NUCLEOTIDE SEQUENCE [LARGE SCALE GENOMIC DNA]</scope>
    <source>
        <strain evidence="2 3">SCAWS-G2</strain>
    </source>
</reference>
<keyword evidence="3" id="KW-1185">Reference proteome</keyword>
<organism evidence="2 3">
    <name type="scientific">Ktedonosporobacter rubrisoli</name>
    <dbReference type="NCBI Taxonomy" id="2509675"/>
    <lineage>
        <taxon>Bacteria</taxon>
        <taxon>Bacillati</taxon>
        <taxon>Chloroflexota</taxon>
        <taxon>Ktedonobacteria</taxon>
        <taxon>Ktedonobacterales</taxon>
        <taxon>Ktedonosporobacteraceae</taxon>
        <taxon>Ktedonosporobacter</taxon>
    </lineage>
</organism>
<dbReference type="Pfam" id="PF17765">
    <property type="entry name" value="MLTR_LBD"/>
    <property type="match status" value="1"/>
</dbReference>
<name>A0A4V0YZY0_KTERU</name>
<evidence type="ECO:0000313" key="3">
    <source>
        <dbReference type="Proteomes" id="UP000290365"/>
    </source>
</evidence>
<sequence length="286" mass="32956">MKAMSEKERREELAKFLRTRRERITPQQAGFPAGLRRRTPGLRREELAQLAGVGATWYTWLEQGRAISVSAQVLESLARALQLDADERAHLFILARQQVPADPFPLTQTIDADLQLILDTMGIYPAWVLNPRWDIVAWNQAACHAFGDIGALTSRERHLLWLLFADPYYRTMFVDWEASAQHTLAFFRGSTQRYIGEPWLTQLIDELSQVSPEFREWWPRHDIQGRQTEQKQLKHPLVGLLELQPRTFQVVDRPDLQMIIYTPVSGTKTAAKLEQLSQSSMLSNHA</sequence>
<dbReference type="CDD" id="cd00093">
    <property type="entry name" value="HTH_XRE"/>
    <property type="match status" value="1"/>
</dbReference>
<dbReference type="InterPro" id="IPR001387">
    <property type="entry name" value="Cro/C1-type_HTH"/>
</dbReference>
<evidence type="ECO:0000259" key="1">
    <source>
        <dbReference type="PROSITE" id="PS50943"/>
    </source>
</evidence>
<dbReference type="InterPro" id="IPR010982">
    <property type="entry name" value="Lambda_DNA-bd_dom_sf"/>
</dbReference>
<dbReference type="KEGG" id="kbs:EPA93_37080"/>
<gene>
    <name evidence="2" type="ORF">EPA93_37080</name>
</gene>
<dbReference type="OrthoDB" id="5346389at2"/>